<protein>
    <submittedName>
        <fullName evidence="1">Uncharacterized protein</fullName>
    </submittedName>
</protein>
<dbReference type="AlphaFoldDB" id="A0A512H6G5"/>
<dbReference type="Proteomes" id="UP000321567">
    <property type="component" value="Unassembled WGS sequence"/>
</dbReference>
<proteinExistence type="predicted"/>
<dbReference type="OrthoDB" id="7351144at2"/>
<sequence>MPHYEVQVYKDKRWITEEIHNDEAEAIAAARKAAQKGQVDGTRVVNDRVGPDGLHRERVVFEEMLRSIGNQPARITPIEDAPLCQSVEDVYSLESRMTIGRLIKRYLEQQFVVPSELLYCYSPLGRFQDMDAQLMPSAVERIVTLHCRMSPELDPKEHRDEIYRWIDEIGRRSRRNEGEKLLWKVDLSEFRRVLSAVSKCAFVHEEQEVLLRHVIAREMYKERNFLGKLEVLLGCLDDSLSRDVLLILDGFIADVLAVSQVVQDILGVRPNLATALVGLLDLIDGKPDSTGSPVESDTVKVLRRLFAEKRLPAGLTVLMDRVTRELGGRQPLSRNDPSKEHEAFCALILRLVGREGVNGGPAVAGALTRRYSLRLEQGGQLGWRLSIEGVSNLIKDNARRLHYLIAVAEAGEGDQHLTVVSEEVVSVVKMAADIHHFVEPALSTTEKLRIISSIQRGLEASCLPEVLRTRVVGRLDDLLARYLIDNEVIERLDAPGDPLRMRALRLVRFCGSGVLMEGKALSIARMRVLHHLRQPNFVESFSKDLPENERESSVRDFYRLLAEAGFST</sequence>
<organism evidence="1 2">
    <name type="scientific">Pararhodospirillum oryzae</name>
    <dbReference type="NCBI Taxonomy" id="478448"/>
    <lineage>
        <taxon>Bacteria</taxon>
        <taxon>Pseudomonadati</taxon>
        <taxon>Pseudomonadota</taxon>
        <taxon>Alphaproteobacteria</taxon>
        <taxon>Rhodospirillales</taxon>
        <taxon>Rhodospirillaceae</taxon>
        <taxon>Pararhodospirillum</taxon>
    </lineage>
</organism>
<dbReference type="RefSeq" id="WP_147163104.1">
    <property type="nucleotide sequence ID" value="NZ_BJZO01000025.1"/>
</dbReference>
<dbReference type="EMBL" id="BJZO01000025">
    <property type="protein sequence ID" value="GEO81065.1"/>
    <property type="molecule type" value="Genomic_DNA"/>
</dbReference>
<comment type="caution">
    <text evidence="1">The sequence shown here is derived from an EMBL/GenBank/DDBJ whole genome shotgun (WGS) entry which is preliminary data.</text>
</comment>
<name>A0A512H6G5_9PROT</name>
<reference evidence="1 2" key="1">
    <citation type="submission" date="2019-07" db="EMBL/GenBank/DDBJ databases">
        <title>Whole genome shotgun sequence of Rhodospirillum oryzae NBRC 107573.</title>
        <authorList>
            <person name="Hosoyama A."/>
            <person name="Uohara A."/>
            <person name="Ohji S."/>
            <person name="Ichikawa N."/>
        </authorList>
    </citation>
    <scope>NUCLEOTIDE SEQUENCE [LARGE SCALE GENOMIC DNA]</scope>
    <source>
        <strain evidence="1 2">NBRC 107573</strain>
    </source>
</reference>
<keyword evidence="2" id="KW-1185">Reference proteome</keyword>
<gene>
    <name evidence="1" type="ORF">ROR02_11960</name>
</gene>
<accession>A0A512H6G5</accession>
<evidence type="ECO:0000313" key="2">
    <source>
        <dbReference type="Proteomes" id="UP000321567"/>
    </source>
</evidence>
<evidence type="ECO:0000313" key="1">
    <source>
        <dbReference type="EMBL" id="GEO81065.1"/>
    </source>
</evidence>